<dbReference type="Proteomes" id="UP000507470">
    <property type="component" value="Unassembled WGS sequence"/>
</dbReference>
<feature type="chain" id="PRO_5026967215" evidence="1">
    <location>
        <begin position="19"/>
        <end position="270"/>
    </location>
</feature>
<accession>A0A6J8E6R1</accession>
<dbReference type="OrthoDB" id="10611889at2759"/>
<name>A0A6J8E6R1_MYTCO</name>
<dbReference type="EMBL" id="CACVKT020008486">
    <property type="protein sequence ID" value="CAC5415713.1"/>
    <property type="molecule type" value="Genomic_DNA"/>
</dbReference>
<evidence type="ECO:0000256" key="1">
    <source>
        <dbReference type="SAM" id="SignalP"/>
    </source>
</evidence>
<feature type="signal peptide" evidence="1">
    <location>
        <begin position="1"/>
        <end position="18"/>
    </location>
</feature>
<protein>
    <submittedName>
        <fullName evidence="2">Uncharacterized protein</fullName>
    </submittedName>
</protein>
<organism evidence="2 3">
    <name type="scientific">Mytilus coruscus</name>
    <name type="common">Sea mussel</name>
    <dbReference type="NCBI Taxonomy" id="42192"/>
    <lineage>
        <taxon>Eukaryota</taxon>
        <taxon>Metazoa</taxon>
        <taxon>Spiralia</taxon>
        <taxon>Lophotrochozoa</taxon>
        <taxon>Mollusca</taxon>
        <taxon>Bivalvia</taxon>
        <taxon>Autobranchia</taxon>
        <taxon>Pteriomorphia</taxon>
        <taxon>Mytilida</taxon>
        <taxon>Mytiloidea</taxon>
        <taxon>Mytilidae</taxon>
        <taxon>Mytilinae</taxon>
        <taxon>Mytilus</taxon>
    </lineage>
</organism>
<proteinExistence type="predicted"/>
<sequence length="270" mass="29530">MERLRCLILLLCLTCCWSDVIDVKNVCRMKQDLDFKPIGYSCTFLGNNNVYVYQGSSIVTIDFDTFNLESTLIITGSVRRILIARGGMDLCNRIVFSNSAAGKVSIDGQNCKPAEKTVHTPKTTTVSLASKMTPTSSMMSVTQSTTSSVAAQTSPTVTAQTSSTVTAQASSTVTAPVKESDVNSTTTAWIISFVLSSVDVVKVLAGAFLVVVGVLLRFRRDLIELMNGDQLNAQQRQQINVPAPQNIPIPIPQRPQRIRNTPDRYGQWEM</sequence>
<evidence type="ECO:0000313" key="2">
    <source>
        <dbReference type="EMBL" id="CAC5415713.1"/>
    </source>
</evidence>
<gene>
    <name evidence="2" type="ORF">MCOR_48394</name>
</gene>
<reference evidence="2 3" key="1">
    <citation type="submission" date="2020-06" db="EMBL/GenBank/DDBJ databases">
        <authorList>
            <person name="Li R."/>
            <person name="Bekaert M."/>
        </authorList>
    </citation>
    <scope>NUCLEOTIDE SEQUENCE [LARGE SCALE GENOMIC DNA]</scope>
    <source>
        <strain evidence="3">wild</strain>
    </source>
</reference>
<evidence type="ECO:0000313" key="3">
    <source>
        <dbReference type="Proteomes" id="UP000507470"/>
    </source>
</evidence>
<keyword evidence="3" id="KW-1185">Reference proteome</keyword>
<dbReference type="AlphaFoldDB" id="A0A6J8E6R1"/>
<keyword evidence="1" id="KW-0732">Signal</keyword>